<evidence type="ECO:0000313" key="1">
    <source>
        <dbReference type="EMBL" id="AYE53922.1"/>
    </source>
</evidence>
<protein>
    <submittedName>
        <fullName evidence="1">p22</fullName>
    </submittedName>
</protein>
<sequence>MVYYRRVSQLLVHLFQVFSFRSATMVSVDVVKYVALQLLVLSGYLDEDLTKSGSKILPISFPTPITPSNLPNLMVDVAHRVSQVTLSKPSVEPTVPQGLQGSGNAARPVVAPVGASTVPQPQVQTATPHPVAAAPAPVGHPLTRRRRSVEGTVSEIADTVGGVAETVADHPISNVMGVAPVAQIVAGLSNVVEEATKPETTGLGELLLSE</sequence>
<dbReference type="EMBL" id="MG781154">
    <property type="protein sequence ID" value="AYE53922.1"/>
    <property type="molecule type" value="Genomic_RNA"/>
</dbReference>
<name>A0A386QVR9_9VIRU</name>
<dbReference type="RefSeq" id="YP_009551529.1">
    <property type="nucleotide sequence ID" value="NC_040403.1"/>
</dbReference>
<evidence type="ECO:0000313" key="2">
    <source>
        <dbReference type="Proteomes" id="UP000288873"/>
    </source>
</evidence>
<dbReference type="Proteomes" id="UP000288873">
    <property type="component" value="Genome"/>
</dbReference>
<proteinExistence type="predicted"/>
<keyword evidence="2" id="KW-1185">Reference proteome</keyword>
<reference evidence="1 2" key="1">
    <citation type="journal article" date="2018" name="Front. Microbiol.">
        <title>Discovery of Plant Viruses From Tea Plant (Camellia sinensis (L.) O. Kuntze) by Metagenomic Sequencing.</title>
        <authorList>
            <person name="Hao X."/>
            <person name="Zhang W."/>
            <person name="Zhao F."/>
            <person name="Liu Y."/>
            <person name="Qian W."/>
            <person name="Wang Y."/>
            <person name="Wang L."/>
            <person name="Zeng J."/>
            <person name="Yang Y."/>
            <person name="Wang X."/>
        </authorList>
    </citation>
    <scope>NUCLEOTIDE SEQUENCE [LARGE SCALE GENOMIC DNA]</scope>
</reference>
<organism evidence="1 2">
    <name type="scientific">Tea plant necrotic ring blotch virus</name>
    <dbReference type="NCBI Taxonomy" id="2419939"/>
    <lineage>
        <taxon>Viruses</taxon>
        <taxon>Riboviria</taxon>
        <taxon>Orthornavirae</taxon>
        <taxon>Kitrinoviricota</taxon>
        <taxon>Alsuviricetes</taxon>
        <taxon>Martellivirales</taxon>
        <taxon>Kitaviridae</taxon>
        <taxon>Blunervirus</taxon>
        <taxon>Blunervirus camelliae</taxon>
    </lineage>
</organism>
<accession>A0A386QVR9</accession>
<dbReference type="KEGG" id="vg:41704031"/>
<dbReference type="GeneID" id="41704031"/>